<keyword evidence="3" id="KW-0788">Thiol protease</keyword>
<feature type="transmembrane region" description="Helical" evidence="5">
    <location>
        <begin position="42"/>
        <end position="62"/>
    </location>
</feature>
<dbReference type="Pfam" id="PF04203">
    <property type="entry name" value="Sortase"/>
    <property type="match status" value="1"/>
</dbReference>
<dbReference type="InterPro" id="IPR042007">
    <property type="entry name" value="Sortase_A"/>
</dbReference>
<gene>
    <name evidence="6" type="ORF">GX453_03110</name>
</gene>
<comment type="caution">
    <text evidence="6">The sequence shown here is derived from an EMBL/GenBank/DDBJ whole genome shotgun (WGS) entry which is preliminary data.</text>
</comment>
<evidence type="ECO:0000256" key="1">
    <source>
        <dbReference type="ARBA" id="ARBA00022670"/>
    </source>
</evidence>
<accession>A0A847J048</accession>
<feature type="active site" description="Proton donor/acceptor" evidence="4">
    <location>
        <position position="169"/>
    </location>
</feature>
<dbReference type="NCBIfam" id="TIGR01076">
    <property type="entry name" value="sortase_fam"/>
    <property type="match status" value="1"/>
</dbReference>
<evidence type="ECO:0000256" key="2">
    <source>
        <dbReference type="ARBA" id="ARBA00022801"/>
    </source>
</evidence>
<feature type="active site" description="Acyl-thioester intermediate" evidence="4">
    <location>
        <position position="233"/>
    </location>
</feature>
<feature type="transmembrane region" description="Helical" evidence="5">
    <location>
        <begin position="303"/>
        <end position="320"/>
    </location>
</feature>
<evidence type="ECO:0000313" key="7">
    <source>
        <dbReference type="Proteomes" id="UP000559962"/>
    </source>
</evidence>
<feature type="transmembrane region" description="Helical" evidence="5">
    <location>
        <begin position="276"/>
        <end position="297"/>
    </location>
</feature>
<dbReference type="InterPro" id="IPR023365">
    <property type="entry name" value="Sortase_dom-sf"/>
</dbReference>
<keyword evidence="2" id="KW-0378">Hydrolase</keyword>
<dbReference type="GO" id="GO:0006508">
    <property type="term" value="P:proteolysis"/>
    <property type="evidence" value="ECO:0007669"/>
    <property type="project" value="UniProtKB-KW"/>
</dbReference>
<dbReference type="SUPFAM" id="SSF63817">
    <property type="entry name" value="Sortase"/>
    <property type="match status" value="1"/>
</dbReference>
<evidence type="ECO:0000256" key="3">
    <source>
        <dbReference type="ARBA" id="ARBA00022807"/>
    </source>
</evidence>
<name>A0A847J048_9LACT</name>
<dbReference type="AlphaFoldDB" id="A0A847J048"/>
<protein>
    <submittedName>
        <fullName evidence="6">Class A sortase</fullName>
    </submittedName>
</protein>
<dbReference type="Proteomes" id="UP000559962">
    <property type="component" value="Unassembled WGS sequence"/>
</dbReference>
<proteinExistence type="predicted"/>
<organism evidence="6 7">
    <name type="scientific">Pseudolactococcus chungangensis</name>
    <dbReference type="NCBI Taxonomy" id="451457"/>
    <lineage>
        <taxon>Bacteria</taxon>
        <taxon>Bacillati</taxon>
        <taxon>Bacillota</taxon>
        <taxon>Bacilli</taxon>
        <taxon>Lactobacillales</taxon>
        <taxon>Streptococcaceae</taxon>
        <taxon>Pseudolactococcus</taxon>
    </lineage>
</organism>
<dbReference type="InterPro" id="IPR005754">
    <property type="entry name" value="Sortase"/>
</dbReference>
<keyword evidence="5" id="KW-0812">Transmembrane</keyword>
<evidence type="ECO:0000256" key="5">
    <source>
        <dbReference type="SAM" id="Phobius"/>
    </source>
</evidence>
<dbReference type="GO" id="GO:0008234">
    <property type="term" value="F:cysteine-type peptidase activity"/>
    <property type="evidence" value="ECO:0007669"/>
    <property type="project" value="UniProtKB-KW"/>
</dbReference>
<keyword evidence="5" id="KW-0472">Membrane</keyword>
<reference evidence="6 7" key="1">
    <citation type="journal article" date="2020" name="Biotechnol. Biofuels">
        <title>New insights from the biogas microbiome by comprehensive genome-resolved metagenomics of nearly 1600 species originating from multiple anaerobic digesters.</title>
        <authorList>
            <person name="Campanaro S."/>
            <person name="Treu L."/>
            <person name="Rodriguez-R L.M."/>
            <person name="Kovalovszki A."/>
            <person name="Ziels R.M."/>
            <person name="Maus I."/>
            <person name="Zhu X."/>
            <person name="Kougias P.G."/>
            <person name="Basile A."/>
            <person name="Luo G."/>
            <person name="Schluter A."/>
            <person name="Konstantinidis K.T."/>
            <person name="Angelidaki I."/>
        </authorList>
    </citation>
    <scope>NUCLEOTIDE SEQUENCE [LARGE SCALE GENOMIC DNA]</scope>
    <source>
        <strain evidence="6">AS27yjCOA_61</strain>
    </source>
</reference>
<evidence type="ECO:0000256" key="4">
    <source>
        <dbReference type="PIRSR" id="PIRSR605754-1"/>
    </source>
</evidence>
<keyword evidence="5" id="KW-1133">Transmembrane helix</keyword>
<keyword evidence="1" id="KW-0645">Protease</keyword>
<dbReference type="CDD" id="cd06165">
    <property type="entry name" value="Sortase_A"/>
    <property type="match status" value="1"/>
</dbReference>
<evidence type="ECO:0000313" key="6">
    <source>
        <dbReference type="EMBL" id="NLH35008.1"/>
    </source>
</evidence>
<dbReference type="Gene3D" id="2.40.260.10">
    <property type="entry name" value="Sortase"/>
    <property type="match status" value="1"/>
</dbReference>
<sequence length="321" mass="36212">MPFIILMMLHRYYVRKSQSLLPELSARAKRRLKVLIYLTRGFFVALLLAMIGILIAAIYGYFMMKTQLPLPTVEVGAKAELANYNTDKIMKADYSGKEIASVNIANYADAKKNMQKNINDWGIGKLSIPSQDVQLPILAGLKNDNLLNGGTTYREDQKMGKDNYVLLAHSVYKTDVLFYRIQYLKTGDDVFISDFKNVYIYKVKANRVIKDTQVEVVNHIKQGENPILTLIRCEGDVGTIYRRVVQAELVKSEPISEQTGKLLQLSKKGQVKNGTYLKKTLLSFFDLVCVSLAANILGNPLQVLLPLILLLVMPIIFLSII</sequence>
<dbReference type="EMBL" id="JAAYVO010000041">
    <property type="protein sequence ID" value="NLH35008.1"/>
    <property type="molecule type" value="Genomic_DNA"/>
</dbReference>